<dbReference type="SUPFAM" id="SSF52540">
    <property type="entry name" value="P-loop containing nucleoside triphosphate hydrolases"/>
    <property type="match status" value="2"/>
</dbReference>
<dbReference type="InterPro" id="IPR010614">
    <property type="entry name" value="RAD3-like_helicase_DEAD"/>
</dbReference>
<dbReference type="InterPro" id="IPR014013">
    <property type="entry name" value="Helic_SF1/SF2_ATP-bd_DinG/Rad3"/>
</dbReference>
<evidence type="ECO:0000313" key="20">
    <source>
        <dbReference type="EMBL" id="PPQ93319.1"/>
    </source>
</evidence>
<dbReference type="EC" id="5.6.2.3" evidence="17"/>
<dbReference type="InterPro" id="IPR006554">
    <property type="entry name" value="Helicase-like_DEXD_c2"/>
</dbReference>
<evidence type="ECO:0000256" key="10">
    <source>
        <dbReference type="ARBA" id="ARBA00022840"/>
    </source>
</evidence>
<dbReference type="GO" id="GO:0006366">
    <property type="term" value="P:transcription by RNA polymerase II"/>
    <property type="evidence" value="ECO:0007669"/>
    <property type="project" value="TreeGrafter"/>
</dbReference>
<keyword evidence="8" id="KW-0378">Hydrolase</keyword>
<proteinExistence type="inferred from homology"/>
<dbReference type="PANTHER" id="PTHR11472">
    <property type="entry name" value="DNA REPAIR DEAD HELICASE RAD3/XP-D SUBFAMILY MEMBER"/>
    <property type="match status" value="1"/>
</dbReference>
<dbReference type="FunFam" id="3.40.50.300:FF:000128">
    <property type="entry name" value="Putative DNA repair helicase RAD3"/>
    <property type="match status" value="1"/>
</dbReference>
<evidence type="ECO:0000256" key="16">
    <source>
        <dbReference type="ARBA" id="ARBA00023242"/>
    </source>
</evidence>
<dbReference type="PROSITE" id="PS00690">
    <property type="entry name" value="DEAH_ATP_HELICASE"/>
    <property type="match status" value="1"/>
</dbReference>
<dbReference type="GO" id="GO:0016818">
    <property type="term" value="F:hydrolase activity, acting on acid anhydrides, in phosphorus-containing anhydrides"/>
    <property type="evidence" value="ECO:0007669"/>
    <property type="project" value="InterPro"/>
</dbReference>
<name>A0A409XR84_PSICY</name>
<dbReference type="InParanoid" id="A0A409XR84"/>
<evidence type="ECO:0000256" key="18">
    <source>
        <dbReference type="ARBA" id="ARBA00048954"/>
    </source>
</evidence>
<reference evidence="20 21" key="1">
    <citation type="journal article" date="2018" name="Evol. Lett.">
        <title>Horizontal gene cluster transfer increased hallucinogenic mushroom diversity.</title>
        <authorList>
            <person name="Reynolds H.T."/>
            <person name="Vijayakumar V."/>
            <person name="Gluck-Thaler E."/>
            <person name="Korotkin H.B."/>
            <person name="Matheny P.B."/>
            <person name="Slot J.C."/>
        </authorList>
    </citation>
    <scope>NUCLEOTIDE SEQUENCE [LARGE SCALE GENOMIC DNA]</scope>
    <source>
        <strain evidence="20 21">2631</strain>
    </source>
</reference>
<dbReference type="CDD" id="cd18788">
    <property type="entry name" value="SF2_C_XPD"/>
    <property type="match status" value="1"/>
</dbReference>
<comment type="caution">
    <text evidence="20">The sequence shown here is derived from an EMBL/GenBank/DDBJ whole genome shotgun (WGS) entry which is preliminary data.</text>
</comment>
<keyword evidence="13" id="KW-0238">DNA-binding</keyword>
<dbReference type="GO" id="GO:0051539">
    <property type="term" value="F:4 iron, 4 sulfur cluster binding"/>
    <property type="evidence" value="ECO:0007669"/>
    <property type="project" value="UniProtKB-KW"/>
</dbReference>
<dbReference type="GO" id="GO:0045951">
    <property type="term" value="P:positive regulation of mitotic recombination"/>
    <property type="evidence" value="ECO:0007669"/>
    <property type="project" value="TreeGrafter"/>
</dbReference>
<evidence type="ECO:0000256" key="13">
    <source>
        <dbReference type="ARBA" id="ARBA00023125"/>
    </source>
</evidence>
<keyword evidence="7" id="KW-0227">DNA damage</keyword>
<evidence type="ECO:0000256" key="14">
    <source>
        <dbReference type="ARBA" id="ARBA00023204"/>
    </source>
</evidence>
<organism evidence="20 21">
    <name type="scientific">Psilocybe cyanescens</name>
    <dbReference type="NCBI Taxonomy" id="93625"/>
    <lineage>
        <taxon>Eukaryota</taxon>
        <taxon>Fungi</taxon>
        <taxon>Dikarya</taxon>
        <taxon>Basidiomycota</taxon>
        <taxon>Agaricomycotina</taxon>
        <taxon>Agaricomycetes</taxon>
        <taxon>Agaricomycetidae</taxon>
        <taxon>Agaricales</taxon>
        <taxon>Agaricineae</taxon>
        <taxon>Strophariaceae</taxon>
        <taxon>Psilocybe</taxon>
    </lineage>
</organism>
<dbReference type="InterPro" id="IPR045028">
    <property type="entry name" value="DinG/Rad3-like"/>
</dbReference>
<evidence type="ECO:0000256" key="2">
    <source>
        <dbReference type="ARBA" id="ARBA00004123"/>
    </source>
</evidence>
<keyword evidence="10" id="KW-0067">ATP-binding</keyword>
<evidence type="ECO:0000256" key="11">
    <source>
        <dbReference type="ARBA" id="ARBA00023004"/>
    </source>
</evidence>
<dbReference type="GO" id="GO:0000112">
    <property type="term" value="C:nucleotide-excision repair factor 3 complex"/>
    <property type="evidence" value="ECO:0007669"/>
    <property type="project" value="UniProtKB-ARBA"/>
</dbReference>
<keyword evidence="9" id="KW-0347">Helicase</keyword>
<dbReference type="EMBL" id="NHYD01000790">
    <property type="protein sequence ID" value="PPQ93319.1"/>
    <property type="molecule type" value="Genomic_DNA"/>
</dbReference>
<comment type="subcellular location">
    <subcellularLocation>
        <location evidence="2">Nucleus</location>
    </subcellularLocation>
</comment>
<gene>
    <name evidence="20" type="ORF">CVT25_014448</name>
</gene>
<feature type="domain" description="Helicase ATP-binding" evidence="19">
    <location>
        <begin position="7"/>
        <end position="308"/>
    </location>
</feature>
<dbReference type="FunCoup" id="A0A409XR84">
    <property type="interactions" value="693"/>
</dbReference>
<evidence type="ECO:0000256" key="6">
    <source>
        <dbReference type="ARBA" id="ARBA00022741"/>
    </source>
</evidence>
<keyword evidence="12" id="KW-0411">Iron-sulfur</keyword>
<sequence length="806" mass="91571">MKFFIDNLPIIFPYDRIYPEQYAYMCDLKRTLDATGHCVLEMPSGTGKTVSLLSLIVSYQQFFPTKRKLVYCSRTVPEIEKALAELKRLMEYRIECAETEEHKTKEKNFMGLGLTSRKNLCINPQVSKEKKGKVVDARCRDLTNSSVCEKGRANPGSVELCDWHENLGKMEPGHLIPGGIWTLADVLQYGRDNGICPYFAVRRMMPFVDVIIYSFHYLLDPKVAEQVSKEMSKDAIVVFDEAHNIGVQKKFTSNDIAINLTSDNVCIESLSIDLTRPMLDAAGRSVAKLSDKIDEIKTTDVAKLQDEYARLVEGLQESISDQNDTDTVMGNPLLPDDLLNEAIPGNIRKAEHFVAFLKRFVEYIKTRMRVLHVVAETPLSFLQHLKDITYIERRPLRFCAERLQSLIRTLEITRLDEYASLQKVASFATLVATYEKGFLLILEPFETDNATVPNPVFHFTCLDPSLAIKPVFERFSSVVITSGTISPLDMYPKMLQFTPVVQETYPMTLTRNAFLPLVITRGSDQVAISSRFEVRNDPAVVRNFGSILIEYSKIVPDGIVAFFPSYLYMESIVAAWNDMGILNEVWKHKLIFVETPDANETSIALENYRRACDNGRGAVLLSVARGKVSEGIDFDHNYGRAVIMFGVPYQYTESRILKARLEYLRDAYRIRESEFLGFDAMRNAAQCVGRVLRGKTDWGLMIFADKRFARADKRAKLPRWINQYITETASNLSTDMAITLSKLFMRTISQNPNENQTGISLWTLEDIEKAQAKQKELALDVEKDHNDEYGDGGLSDTALMDFDIDV</sequence>
<keyword evidence="14" id="KW-0234">DNA repair</keyword>
<dbReference type="FunFam" id="3.40.50.300:FF:000135">
    <property type="entry name" value="DNA repair helicase RAD3, putative"/>
    <property type="match status" value="1"/>
</dbReference>
<comment type="cofactor">
    <cofactor evidence="1">
        <name>[4Fe-4S] cluster</name>
        <dbReference type="ChEBI" id="CHEBI:49883"/>
    </cofactor>
</comment>
<dbReference type="NCBIfam" id="TIGR00604">
    <property type="entry name" value="rad3"/>
    <property type="match status" value="1"/>
</dbReference>
<dbReference type="SMART" id="SM00491">
    <property type="entry name" value="HELICc2"/>
    <property type="match status" value="1"/>
</dbReference>
<dbReference type="Pfam" id="PF06777">
    <property type="entry name" value="HBB"/>
    <property type="match status" value="1"/>
</dbReference>
<evidence type="ECO:0000256" key="17">
    <source>
        <dbReference type="ARBA" id="ARBA00044969"/>
    </source>
</evidence>
<dbReference type="SMART" id="SM00488">
    <property type="entry name" value="DEXDc2"/>
    <property type="match status" value="1"/>
</dbReference>
<dbReference type="PROSITE" id="PS51193">
    <property type="entry name" value="HELICASE_ATP_BIND_2"/>
    <property type="match status" value="1"/>
</dbReference>
<dbReference type="InterPro" id="IPR027417">
    <property type="entry name" value="P-loop_NTPase"/>
</dbReference>
<evidence type="ECO:0000256" key="1">
    <source>
        <dbReference type="ARBA" id="ARBA00001966"/>
    </source>
</evidence>
<protein>
    <recommendedName>
        <fullName evidence="17">DNA 5'-3' helicase</fullName>
        <ecNumber evidence="17">5.6.2.3</ecNumber>
    </recommendedName>
</protein>
<keyword evidence="11" id="KW-0408">Iron</keyword>
<dbReference type="STRING" id="93625.A0A409XR84"/>
<dbReference type="PANTHER" id="PTHR11472:SF1">
    <property type="entry name" value="GENERAL TRANSCRIPTION AND DNA REPAIR FACTOR IIH HELICASE SUBUNIT XPD"/>
    <property type="match status" value="1"/>
</dbReference>
<dbReference type="AlphaFoldDB" id="A0A409XR84"/>
<evidence type="ECO:0000256" key="12">
    <source>
        <dbReference type="ARBA" id="ARBA00023014"/>
    </source>
</evidence>
<evidence type="ECO:0000256" key="7">
    <source>
        <dbReference type="ARBA" id="ARBA00022763"/>
    </source>
</evidence>
<keyword evidence="16" id="KW-0539">Nucleus</keyword>
<accession>A0A409XR84</accession>
<dbReference type="GO" id="GO:0005524">
    <property type="term" value="F:ATP binding"/>
    <property type="evidence" value="ECO:0007669"/>
    <property type="project" value="UniProtKB-KW"/>
</dbReference>
<evidence type="ECO:0000256" key="5">
    <source>
        <dbReference type="ARBA" id="ARBA00022723"/>
    </source>
</evidence>
<dbReference type="InterPro" id="IPR010643">
    <property type="entry name" value="HBB"/>
</dbReference>
<keyword evidence="21" id="KW-1185">Reference proteome</keyword>
<evidence type="ECO:0000256" key="8">
    <source>
        <dbReference type="ARBA" id="ARBA00022801"/>
    </source>
</evidence>
<dbReference type="GO" id="GO:0006289">
    <property type="term" value="P:nucleotide-excision repair"/>
    <property type="evidence" value="ECO:0007669"/>
    <property type="project" value="InterPro"/>
</dbReference>
<dbReference type="PRINTS" id="PR00852">
    <property type="entry name" value="XRODRMPGMNTD"/>
</dbReference>
<evidence type="ECO:0000256" key="4">
    <source>
        <dbReference type="ARBA" id="ARBA00022485"/>
    </source>
</evidence>
<evidence type="ECO:0000256" key="9">
    <source>
        <dbReference type="ARBA" id="ARBA00022806"/>
    </source>
</evidence>
<dbReference type="GO" id="GO:0003684">
    <property type="term" value="F:damaged DNA binding"/>
    <property type="evidence" value="ECO:0007669"/>
    <property type="project" value="TreeGrafter"/>
</dbReference>
<dbReference type="InterPro" id="IPR001945">
    <property type="entry name" value="RAD3/XPD"/>
</dbReference>
<dbReference type="InterPro" id="IPR013020">
    <property type="entry name" value="Rad3/Chl1-like"/>
</dbReference>
<dbReference type="InterPro" id="IPR006555">
    <property type="entry name" value="ATP-dep_Helicase_C"/>
</dbReference>
<keyword evidence="6" id="KW-0547">Nucleotide-binding</keyword>
<dbReference type="InterPro" id="IPR002464">
    <property type="entry name" value="DNA/RNA_helicase_DEAH_CS"/>
</dbReference>
<dbReference type="Gene3D" id="3.40.50.300">
    <property type="entry name" value="P-loop containing nucleotide triphosphate hydrolases"/>
    <property type="match status" value="2"/>
</dbReference>
<dbReference type="Pfam" id="PF06733">
    <property type="entry name" value="DEAD_2"/>
    <property type="match status" value="1"/>
</dbReference>
<keyword evidence="15" id="KW-0413">Isomerase</keyword>
<evidence type="ECO:0000313" key="21">
    <source>
        <dbReference type="Proteomes" id="UP000283269"/>
    </source>
</evidence>
<evidence type="ECO:0000259" key="19">
    <source>
        <dbReference type="PROSITE" id="PS51193"/>
    </source>
</evidence>
<evidence type="ECO:0000256" key="15">
    <source>
        <dbReference type="ARBA" id="ARBA00023235"/>
    </source>
</evidence>
<evidence type="ECO:0000256" key="3">
    <source>
        <dbReference type="ARBA" id="ARBA00009146"/>
    </source>
</evidence>
<dbReference type="OrthoDB" id="272481at2759"/>
<dbReference type="Proteomes" id="UP000283269">
    <property type="component" value="Unassembled WGS sequence"/>
</dbReference>
<dbReference type="Pfam" id="PF13307">
    <property type="entry name" value="Helicase_C_2"/>
    <property type="match status" value="1"/>
</dbReference>
<keyword evidence="4" id="KW-0004">4Fe-4S</keyword>
<dbReference type="GO" id="GO:0046872">
    <property type="term" value="F:metal ion binding"/>
    <property type="evidence" value="ECO:0007669"/>
    <property type="project" value="UniProtKB-KW"/>
</dbReference>
<comment type="similarity">
    <text evidence="3">Belongs to the helicase family. RAD3/XPD subfamily.</text>
</comment>
<keyword evidence="5" id="KW-0479">Metal-binding</keyword>
<comment type="catalytic activity">
    <reaction evidence="18">
        <text>ATP + H2O = ADP + phosphate + H(+)</text>
        <dbReference type="Rhea" id="RHEA:13065"/>
        <dbReference type="ChEBI" id="CHEBI:15377"/>
        <dbReference type="ChEBI" id="CHEBI:15378"/>
        <dbReference type="ChEBI" id="CHEBI:30616"/>
        <dbReference type="ChEBI" id="CHEBI:43474"/>
        <dbReference type="ChEBI" id="CHEBI:456216"/>
        <dbReference type="EC" id="5.6.2.3"/>
    </reaction>
</comment>
<dbReference type="GO" id="GO:0043139">
    <property type="term" value="F:5'-3' DNA helicase activity"/>
    <property type="evidence" value="ECO:0007669"/>
    <property type="project" value="UniProtKB-EC"/>
</dbReference>